<organism evidence="2">
    <name type="scientific">Brassica oleracea</name>
    <name type="common">Wild cabbage</name>
    <dbReference type="NCBI Taxonomy" id="3712"/>
    <lineage>
        <taxon>Eukaryota</taxon>
        <taxon>Viridiplantae</taxon>
        <taxon>Streptophyta</taxon>
        <taxon>Embryophyta</taxon>
        <taxon>Tracheophyta</taxon>
        <taxon>Spermatophyta</taxon>
        <taxon>Magnoliopsida</taxon>
        <taxon>eudicotyledons</taxon>
        <taxon>Gunneridae</taxon>
        <taxon>Pentapetalae</taxon>
        <taxon>rosids</taxon>
        <taxon>malvids</taxon>
        <taxon>Brassicales</taxon>
        <taxon>Brassicaceae</taxon>
        <taxon>Brassiceae</taxon>
        <taxon>Brassica</taxon>
    </lineage>
</organism>
<keyword evidence="1" id="KW-1133">Transmembrane helix</keyword>
<reference evidence="2" key="1">
    <citation type="submission" date="2018-11" db="EMBL/GenBank/DDBJ databases">
        <authorList>
            <consortium name="Genoscope - CEA"/>
            <person name="William W."/>
        </authorList>
    </citation>
    <scope>NUCLEOTIDE SEQUENCE</scope>
</reference>
<feature type="transmembrane region" description="Helical" evidence="1">
    <location>
        <begin position="6"/>
        <end position="34"/>
    </location>
</feature>
<evidence type="ECO:0000256" key="1">
    <source>
        <dbReference type="SAM" id="Phobius"/>
    </source>
</evidence>
<keyword evidence="1" id="KW-0812">Transmembrane</keyword>
<sequence length="92" mass="10392">MKTPESVIMVTITTQTIWSSILYVIFACSLTWMFNQPGIIRLIIYVNLQLHKVVWFECTATIDDVVHGSHGYYIAYGGCKTKATKGPTTLYV</sequence>
<name>A0A3P6FDT1_BRAOL</name>
<dbReference type="AlphaFoldDB" id="A0A3P6FDT1"/>
<dbReference type="PROSITE" id="PS51257">
    <property type="entry name" value="PROKAR_LIPOPROTEIN"/>
    <property type="match status" value="1"/>
</dbReference>
<dbReference type="EMBL" id="LR031878">
    <property type="protein sequence ID" value="VDD50470.1"/>
    <property type="molecule type" value="Genomic_DNA"/>
</dbReference>
<protein>
    <submittedName>
        <fullName evidence="2">Uncharacterized protein</fullName>
    </submittedName>
</protein>
<gene>
    <name evidence="2" type="ORF">BOLC1T02859H</name>
</gene>
<keyword evidence="1" id="KW-0472">Membrane</keyword>
<accession>A0A3P6FDT1</accession>
<evidence type="ECO:0000313" key="2">
    <source>
        <dbReference type="EMBL" id="VDD50470.1"/>
    </source>
</evidence>
<proteinExistence type="predicted"/>